<keyword evidence="6 8" id="KW-1133">Transmembrane helix</keyword>
<feature type="transmembrane region" description="Helical" evidence="8">
    <location>
        <begin position="12"/>
        <end position="32"/>
    </location>
</feature>
<organism evidence="10 11">
    <name type="scientific">Corynebacterium felinum</name>
    <dbReference type="NCBI Taxonomy" id="131318"/>
    <lineage>
        <taxon>Bacteria</taxon>
        <taxon>Bacillati</taxon>
        <taxon>Actinomycetota</taxon>
        <taxon>Actinomycetes</taxon>
        <taxon>Mycobacteriales</taxon>
        <taxon>Corynebacteriaceae</taxon>
        <taxon>Corynebacterium</taxon>
    </lineage>
</organism>
<dbReference type="InterPro" id="IPR011701">
    <property type="entry name" value="MFS"/>
</dbReference>
<feature type="transmembrane region" description="Helical" evidence="8">
    <location>
        <begin position="346"/>
        <end position="369"/>
    </location>
</feature>
<evidence type="ECO:0000256" key="5">
    <source>
        <dbReference type="ARBA" id="ARBA00022692"/>
    </source>
</evidence>
<keyword evidence="4" id="KW-1003">Cell membrane</keyword>
<dbReference type="Proteomes" id="UP001183619">
    <property type="component" value="Unassembled WGS sequence"/>
</dbReference>
<comment type="caution">
    <text evidence="10">The sequence shown here is derived from an EMBL/GenBank/DDBJ whole genome shotgun (WGS) entry which is preliminary data.</text>
</comment>
<evidence type="ECO:0000256" key="3">
    <source>
        <dbReference type="ARBA" id="ARBA00022448"/>
    </source>
</evidence>
<feature type="transmembrane region" description="Helical" evidence="8">
    <location>
        <begin position="52"/>
        <end position="71"/>
    </location>
</feature>
<name>A0ABU2B680_9CORY</name>
<keyword evidence="11" id="KW-1185">Reference proteome</keyword>
<evidence type="ECO:0000256" key="2">
    <source>
        <dbReference type="ARBA" id="ARBA00008335"/>
    </source>
</evidence>
<dbReference type="InterPro" id="IPR036259">
    <property type="entry name" value="MFS_trans_sf"/>
</dbReference>
<dbReference type="SUPFAM" id="SSF103473">
    <property type="entry name" value="MFS general substrate transporter"/>
    <property type="match status" value="1"/>
</dbReference>
<feature type="transmembrane region" description="Helical" evidence="8">
    <location>
        <begin position="141"/>
        <end position="159"/>
    </location>
</feature>
<accession>A0ABU2B680</accession>
<feature type="transmembrane region" description="Helical" evidence="8">
    <location>
        <begin position="284"/>
        <end position="305"/>
    </location>
</feature>
<dbReference type="Gene3D" id="1.20.1250.20">
    <property type="entry name" value="MFS general substrate transporter like domains"/>
    <property type="match status" value="1"/>
</dbReference>
<dbReference type="PANTHER" id="PTHR43271:SF1">
    <property type="entry name" value="INNER MEMBRANE TRANSPORT PROTEIN YNFM"/>
    <property type="match status" value="1"/>
</dbReference>
<keyword evidence="3" id="KW-0813">Transport</keyword>
<dbReference type="RefSeq" id="WP_277104219.1">
    <property type="nucleotide sequence ID" value="NZ_BAAAJS010000038.1"/>
</dbReference>
<evidence type="ECO:0000256" key="8">
    <source>
        <dbReference type="SAM" id="Phobius"/>
    </source>
</evidence>
<feature type="domain" description="Major facilitator superfamily (MFS) profile" evidence="9">
    <location>
        <begin position="16"/>
        <end position="397"/>
    </location>
</feature>
<feature type="transmembrane region" description="Helical" evidence="8">
    <location>
        <begin position="83"/>
        <end position="102"/>
    </location>
</feature>
<reference evidence="10 11" key="1">
    <citation type="submission" date="2023-07" db="EMBL/GenBank/DDBJ databases">
        <title>Sequencing the genomes of 1000 actinobacteria strains.</title>
        <authorList>
            <person name="Klenk H.-P."/>
        </authorList>
    </citation>
    <scope>NUCLEOTIDE SEQUENCE [LARGE SCALE GENOMIC DNA]</scope>
    <source>
        <strain evidence="10 11">DSM 44508</strain>
    </source>
</reference>
<evidence type="ECO:0000313" key="10">
    <source>
        <dbReference type="EMBL" id="MDR7354125.1"/>
    </source>
</evidence>
<evidence type="ECO:0000256" key="6">
    <source>
        <dbReference type="ARBA" id="ARBA00022989"/>
    </source>
</evidence>
<dbReference type="PROSITE" id="PS50850">
    <property type="entry name" value="MFS"/>
    <property type="match status" value="1"/>
</dbReference>
<feature type="transmembrane region" description="Helical" evidence="8">
    <location>
        <begin position="171"/>
        <end position="191"/>
    </location>
</feature>
<feature type="transmembrane region" description="Helical" evidence="8">
    <location>
        <begin position="108"/>
        <end position="129"/>
    </location>
</feature>
<dbReference type="PANTHER" id="PTHR43271">
    <property type="entry name" value="BLL2771 PROTEIN"/>
    <property type="match status" value="1"/>
</dbReference>
<dbReference type="CDD" id="cd17324">
    <property type="entry name" value="MFS_NepI_like"/>
    <property type="match status" value="1"/>
</dbReference>
<gene>
    <name evidence="10" type="ORF">J2S37_000663</name>
</gene>
<keyword evidence="5 8" id="KW-0812">Transmembrane</keyword>
<evidence type="ECO:0000256" key="4">
    <source>
        <dbReference type="ARBA" id="ARBA00022475"/>
    </source>
</evidence>
<feature type="transmembrane region" description="Helical" evidence="8">
    <location>
        <begin position="218"/>
        <end position="242"/>
    </location>
</feature>
<feature type="transmembrane region" description="Helical" evidence="8">
    <location>
        <begin position="311"/>
        <end position="334"/>
    </location>
</feature>
<dbReference type="InterPro" id="IPR020846">
    <property type="entry name" value="MFS_dom"/>
</dbReference>
<comment type="subcellular location">
    <subcellularLocation>
        <location evidence="1">Cell membrane</location>
        <topology evidence="1">Multi-pass membrane protein</topology>
    </subcellularLocation>
</comment>
<dbReference type="EMBL" id="JAVDYF010000001">
    <property type="protein sequence ID" value="MDR7354125.1"/>
    <property type="molecule type" value="Genomic_DNA"/>
</dbReference>
<evidence type="ECO:0000256" key="1">
    <source>
        <dbReference type="ARBA" id="ARBA00004651"/>
    </source>
</evidence>
<comment type="similarity">
    <text evidence="2">Belongs to the major facilitator superfamily.</text>
</comment>
<feature type="transmembrane region" description="Helical" evidence="8">
    <location>
        <begin position="375"/>
        <end position="393"/>
    </location>
</feature>
<dbReference type="Pfam" id="PF07690">
    <property type="entry name" value="MFS_1"/>
    <property type="match status" value="1"/>
</dbReference>
<sequence>MNQPKGLTAGTHQYRMAVAALLCAGLATFNSLYTTQALMPRLVQEFSVSPSLAALTLSAATGALSLAVVPASVLSEKIGRGRMLVGSAILATVVGLMVPVATSISMLIVLRALQGVFIAGVPAVAMTWLSEEITPKDLTKAMGLYIAGTSVGGISGRLIPSVALTWVSWQTALVLSATFALLAAVLMAVLLPAQRNFTPHRVTFTGEFRAMLTHLRTLPLLLMFASAFLCMGVFVSLYNFVGFRLIHHFGLDDAHVGLLFLLYLFGTLSSTLAGRANSRFGHGITATAGSILMVIGLALTMGSIISLTIGLVIFTAAFFLVHSTASAAVGLLALTHRAEAASMYVFNYYMGSSILGWISSFIFDAFSWYGFTAWLMGWTTLLVGCCIATLILWPKPTR</sequence>
<proteinExistence type="inferred from homology"/>
<evidence type="ECO:0000256" key="7">
    <source>
        <dbReference type="ARBA" id="ARBA00023136"/>
    </source>
</evidence>
<feature type="transmembrane region" description="Helical" evidence="8">
    <location>
        <begin position="254"/>
        <end position="272"/>
    </location>
</feature>
<evidence type="ECO:0000259" key="9">
    <source>
        <dbReference type="PROSITE" id="PS50850"/>
    </source>
</evidence>
<evidence type="ECO:0000313" key="11">
    <source>
        <dbReference type="Proteomes" id="UP001183619"/>
    </source>
</evidence>
<keyword evidence="7 8" id="KW-0472">Membrane</keyword>
<protein>
    <submittedName>
        <fullName evidence="10">YNFM family putative membrane transporter</fullName>
    </submittedName>
</protein>